<evidence type="ECO:0000313" key="2">
    <source>
        <dbReference type="Proteomes" id="UP000821845"/>
    </source>
</evidence>
<protein>
    <submittedName>
        <fullName evidence="1">Uncharacterized protein</fullName>
    </submittedName>
</protein>
<accession>A0ACB7SAI3</accession>
<comment type="caution">
    <text evidence="1">The sequence shown here is derived from an EMBL/GenBank/DDBJ whole genome shotgun (WGS) entry which is preliminary data.</text>
</comment>
<organism evidence="1 2">
    <name type="scientific">Hyalomma asiaticum</name>
    <name type="common">Tick</name>
    <dbReference type="NCBI Taxonomy" id="266040"/>
    <lineage>
        <taxon>Eukaryota</taxon>
        <taxon>Metazoa</taxon>
        <taxon>Ecdysozoa</taxon>
        <taxon>Arthropoda</taxon>
        <taxon>Chelicerata</taxon>
        <taxon>Arachnida</taxon>
        <taxon>Acari</taxon>
        <taxon>Parasitiformes</taxon>
        <taxon>Ixodida</taxon>
        <taxon>Ixodoidea</taxon>
        <taxon>Ixodidae</taxon>
        <taxon>Hyalomminae</taxon>
        <taxon>Hyalomma</taxon>
    </lineage>
</organism>
<dbReference type="Proteomes" id="UP000821845">
    <property type="component" value="Chromosome 5"/>
</dbReference>
<name>A0ACB7SAI3_HYAAI</name>
<keyword evidence="2" id="KW-1185">Reference proteome</keyword>
<sequence>MKKGSKTRHQRSKRERKVSDYRTPPSDLPGQPLPSQPLQESQTSSTVKLTRSSHETLRESAVHSQPTVQPVVQSPSLPSQVPAALASSTSSQPSQPTVQSPSKVPADRPSPSASSPLLPALLTSASTSMSAVGPSNLPPPTTVFASAPSQSVPLTSLSVPRMPRATVYPKQSVPAPPEASLRQQVPPTNSHGDDRTLRMGTSYQTAATRGTSLRELMELRSLRSRTLPGEWANRGQLLLSPFLSRLRSPSSASPQRVRRLSKEQRQNVGAEATIAPGSLGSEEPLREQGQSSKPSRREEQRDMQESMSLAHSRRSLSRTSLSLPQEPSQWPPATTTGLAASSSRREEASQLVGKHGPFQTTTFYFVLLAAFVLPFHTLPLQIAQNNVDHWCARPANLRNLSVEQWKHLMLPRTEDGRYSQCRMYAELNTSGVATVPCTRWEYAPSAYGRSIVQDFDLVCERAWFLPLSCSAFAMGSICTLVASGPLADRLGRKPVIQFSTVMLQAAGVVILFSSILNSFLAMRLLLGAATSTLFNTSFVLLVEVLAPETRTLYSMAAMLGKVLGAIIVGAMMWAKFSWYTLQVVSMFPYIIMLRMFTHLMESPRWLLARGNVEDAEVIIMHAATINGENLFEVRQQLARARRDVERAEPATEGGCFDTLRVRGRWRNSVILCYLWTVTAFASQAASLKIHYLDFYPAALLALSSLLSFPTELFAIVSAAHLGRRASQSYALALAAVCCFVVAYLADDSVGRSAALLLVASVSVDASQTIGTLYTTEVYPTVVRCSGIALCTCFSSAASVATPIAIYLGLLPTSSVPLGFVSLLCVTAAYLVMRLPDTKESSTLLDQFPDVALGTSPPESAPALADTSGYVQSRAGRLRDRLQPIGKR</sequence>
<proteinExistence type="predicted"/>
<reference evidence="1" key="1">
    <citation type="submission" date="2020-05" db="EMBL/GenBank/DDBJ databases">
        <title>Large-scale comparative analyses of tick genomes elucidate their genetic diversity and vector capacities.</title>
        <authorList>
            <person name="Jia N."/>
            <person name="Wang J."/>
            <person name="Shi W."/>
            <person name="Du L."/>
            <person name="Sun Y."/>
            <person name="Zhan W."/>
            <person name="Jiang J."/>
            <person name="Wang Q."/>
            <person name="Zhang B."/>
            <person name="Ji P."/>
            <person name="Sakyi L.B."/>
            <person name="Cui X."/>
            <person name="Yuan T."/>
            <person name="Jiang B."/>
            <person name="Yang W."/>
            <person name="Lam T.T.-Y."/>
            <person name="Chang Q."/>
            <person name="Ding S."/>
            <person name="Wang X."/>
            <person name="Zhu J."/>
            <person name="Ruan X."/>
            <person name="Zhao L."/>
            <person name="Wei J."/>
            <person name="Que T."/>
            <person name="Du C."/>
            <person name="Cheng J."/>
            <person name="Dai P."/>
            <person name="Han X."/>
            <person name="Huang E."/>
            <person name="Gao Y."/>
            <person name="Liu J."/>
            <person name="Shao H."/>
            <person name="Ye R."/>
            <person name="Li L."/>
            <person name="Wei W."/>
            <person name="Wang X."/>
            <person name="Wang C."/>
            <person name="Yang T."/>
            <person name="Huo Q."/>
            <person name="Li W."/>
            <person name="Guo W."/>
            <person name="Chen H."/>
            <person name="Zhou L."/>
            <person name="Ni X."/>
            <person name="Tian J."/>
            <person name="Zhou Y."/>
            <person name="Sheng Y."/>
            <person name="Liu T."/>
            <person name="Pan Y."/>
            <person name="Xia L."/>
            <person name="Li J."/>
            <person name="Zhao F."/>
            <person name="Cao W."/>
        </authorList>
    </citation>
    <scope>NUCLEOTIDE SEQUENCE</scope>
    <source>
        <strain evidence="1">Hyas-2018</strain>
    </source>
</reference>
<evidence type="ECO:0000313" key="1">
    <source>
        <dbReference type="EMBL" id="KAH6931076.1"/>
    </source>
</evidence>
<dbReference type="EMBL" id="CM023485">
    <property type="protein sequence ID" value="KAH6931076.1"/>
    <property type="molecule type" value="Genomic_DNA"/>
</dbReference>
<gene>
    <name evidence="1" type="ORF">HPB50_022053</name>
</gene>